<evidence type="ECO:0000313" key="3">
    <source>
        <dbReference type="Proteomes" id="UP000504636"/>
    </source>
</evidence>
<accession>A0A6A6YZE1</accession>
<dbReference type="GeneID" id="54464297"/>
<evidence type="ECO:0000313" key="4">
    <source>
        <dbReference type="RefSeq" id="XP_033581260.1"/>
    </source>
</evidence>
<feature type="compositionally biased region" description="Basic and acidic residues" evidence="1">
    <location>
        <begin position="30"/>
        <end position="39"/>
    </location>
</feature>
<keyword evidence="3" id="KW-1185">Reference proteome</keyword>
<feature type="compositionally biased region" description="Polar residues" evidence="1">
    <location>
        <begin position="1"/>
        <end position="10"/>
    </location>
</feature>
<evidence type="ECO:0000313" key="2">
    <source>
        <dbReference type="EMBL" id="KAF2814296.1"/>
    </source>
</evidence>
<gene>
    <name evidence="2 4" type="ORF">BDZ99DRAFT_495811</name>
</gene>
<dbReference type="EMBL" id="MU003695">
    <property type="protein sequence ID" value="KAF2814296.1"/>
    <property type="molecule type" value="Genomic_DNA"/>
</dbReference>
<feature type="region of interest" description="Disordered" evidence="1">
    <location>
        <begin position="1"/>
        <end position="60"/>
    </location>
</feature>
<feature type="compositionally biased region" description="Acidic residues" evidence="1">
    <location>
        <begin position="40"/>
        <end position="52"/>
    </location>
</feature>
<reference evidence="4" key="2">
    <citation type="submission" date="2020-04" db="EMBL/GenBank/DDBJ databases">
        <authorList>
            <consortium name="NCBI Genome Project"/>
        </authorList>
    </citation>
    <scope>NUCLEOTIDE SEQUENCE</scope>
    <source>
        <strain evidence="4">CBS 304.34</strain>
    </source>
</reference>
<protein>
    <submittedName>
        <fullName evidence="2 4">Uncharacterized protein</fullName>
    </submittedName>
</protein>
<dbReference type="OrthoDB" id="5395789at2759"/>
<reference evidence="2 4" key="1">
    <citation type="journal article" date="2020" name="Stud. Mycol.">
        <title>101 Dothideomycetes genomes: a test case for predicting lifestyles and emergence of pathogens.</title>
        <authorList>
            <person name="Haridas S."/>
            <person name="Albert R."/>
            <person name="Binder M."/>
            <person name="Bloem J."/>
            <person name="Labutti K."/>
            <person name="Salamov A."/>
            <person name="Andreopoulos B."/>
            <person name="Baker S."/>
            <person name="Barry K."/>
            <person name="Bills G."/>
            <person name="Bluhm B."/>
            <person name="Cannon C."/>
            <person name="Castanera R."/>
            <person name="Culley D."/>
            <person name="Daum C."/>
            <person name="Ezra D."/>
            <person name="Gonzalez J."/>
            <person name="Henrissat B."/>
            <person name="Kuo A."/>
            <person name="Liang C."/>
            <person name="Lipzen A."/>
            <person name="Lutzoni F."/>
            <person name="Magnuson J."/>
            <person name="Mondo S."/>
            <person name="Nolan M."/>
            <person name="Ohm R."/>
            <person name="Pangilinan J."/>
            <person name="Park H.-J."/>
            <person name="Ramirez L."/>
            <person name="Alfaro M."/>
            <person name="Sun H."/>
            <person name="Tritt A."/>
            <person name="Yoshinaga Y."/>
            <person name="Zwiers L.-H."/>
            <person name="Turgeon B."/>
            <person name="Goodwin S."/>
            <person name="Spatafora J."/>
            <person name="Crous P."/>
            <person name="Grigoriev I."/>
        </authorList>
    </citation>
    <scope>NUCLEOTIDE SEQUENCE</scope>
    <source>
        <strain evidence="2 4">CBS 304.34</strain>
    </source>
</reference>
<name>A0A6A6YZE1_9PEZI</name>
<sequence length="277" mass="31272">MASTDNNEQTAGMKRKAETSESMLPSKIAKSGDDVRGTDSEYESDESEESNETEIITTPAKSPKISHELYPFKRIDAHPHLPATNSPHHAHIVEASDSDNIKLSLADGIATVLWNYNSKALEIFLDPKYSRLEFTVKYLKDSEQFNYAIIRNLNMVKAGMYRTRYKTDQGYQGGGWHDWKNLAEARINYSGAWEYILGRVSCHSLGAWWGKGTKGLHMVGIPKRHTHDRTVEDEEEGRAIGSQLASTMISQRVWAPTAEVTIAFRYNNMETGWVDLV</sequence>
<evidence type="ECO:0000256" key="1">
    <source>
        <dbReference type="SAM" id="MobiDB-lite"/>
    </source>
</evidence>
<reference evidence="4" key="3">
    <citation type="submission" date="2025-04" db="UniProtKB">
        <authorList>
            <consortium name="RefSeq"/>
        </authorList>
    </citation>
    <scope>IDENTIFICATION</scope>
    <source>
        <strain evidence="4">CBS 304.34</strain>
    </source>
</reference>
<dbReference type="AlphaFoldDB" id="A0A6A6YZE1"/>
<dbReference type="Proteomes" id="UP000504636">
    <property type="component" value="Unplaced"/>
</dbReference>
<proteinExistence type="predicted"/>
<organism evidence="2">
    <name type="scientific">Mytilinidion resinicola</name>
    <dbReference type="NCBI Taxonomy" id="574789"/>
    <lineage>
        <taxon>Eukaryota</taxon>
        <taxon>Fungi</taxon>
        <taxon>Dikarya</taxon>
        <taxon>Ascomycota</taxon>
        <taxon>Pezizomycotina</taxon>
        <taxon>Dothideomycetes</taxon>
        <taxon>Pleosporomycetidae</taxon>
        <taxon>Mytilinidiales</taxon>
        <taxon>Mytilinidiaceae</taxon>
        <taxon>Mytilinidion</taxon>
    </lineage>
</organism>
<dbReference type="RefSeq" id="XP_033581260.1">
    <property type="nucleotide sequence ID" value="XM_033723404.1"/>
</dbReference>